<dbReference type="InParanoid" id="A0A2T2ZU77"/>
<dbReference type="Proteomes" id="UP000241462">
    <property type="component" value="Unassembled WGS sequence"/>
</dbReference>
<sequence length="101" mass="10853">MVHTGDSLALLEVALVVLLSISNHYNLSRVRVKPGIGKFETAAVIAQRCLSPCHVFLPACTQVWGSGHCFCSPSGWLVDSRALSDGVMRIDSMVAGWQPVS</sequence>
<accession>A0A2T2ZU77</accession>
<organism evidence="2 3">
    <name type="scientific">Coniella lustricola</name>
    <dbReference type="NCBI Taxonomy" id="2025994"/>
    <lineage>
        <taxon>Eukaryota</taxon>
        <taxon>Fungi</taxon>
        <taxon>Dikarya</taxon>
        <taxon>Ascomycota</taxon>
        <taxon>Pezizomycotina</taxon>
        <taxon>Sordariomycetes</taxon>
        <taxon>Sordariomycetidae</taxon>
        <taxon>Diaporthales</taxon>
        <taxon>Schizoparmaceae</taxon>
        <taxon>Coniella</taxon>
    </lineage>
</organism>
<evidence type="ECO:0008006" key="4">
    <source>
        <dbReference type="Google" id="ProtNLM"/>
    </source>
</evidence>
<evidence type="ECO:0000256" key="1">
    <source>
        <dbReference type="SAM" id="SignalP"/>
    </source>
</evidence>
<proteinExistence type="predicted"/>
<dbReference type="EMBL" id="KZ678684">
    <property type="protein sequence ID" value="PSR76944.1"/>
    <property type="molecule type" value="Genomic_DNA"/>
</dbReference>
<feature type="signal peptide" evidence="1">
    <location>
        <begin position="1"/>
        <end position="24"/>
    </location>
</feature>
<evidence type="ECO:0000313" key="3">
    <source>
        <dbReference type="Proteomes" id="UP000241462"/>
    </source>
</evidence>
<dbReference type="AlphaFoldDB" id="A0A2T2ZU77"/>
<evidence type="ECO:0000313" key="2">
    <source>
        <dbReference type="EMBL" id="PSR76944.1"/>
    </source>
</evidence>
<keyword evidence="3" id="KW-1185">Reference proteome</keyword>
<gene>
    <name evidence="2" type="ORF">BD289DRAFT_446132</name>
</gene>
<reference evidence="2 3" key="1">
    <citation type="journal article" date="2018" name="Mycol. Prog.">
        <title>Coniella lustricola, a new species from submerged detritus.</title>
        <authorList>
            <person name="Raudabaugh D.B."/>
            <person name="Iturriaga T."/>
            <person name="Carver A."/>
            <person name="Mondo S."/>
            <person name="Pangilinan J."/>
            <person name="Lipzen A."/>
            <person name="He G."/>
            <person name="Amirebrahimi M."/>
            <person name="Grigoriev I.V."/>
            <person name="Miller A.N."/>
        </authorList>
    </citation>
    <scope>NUCLEOTIDE SEQUENCE [LARGE SCALE GENOMIC DNA]</scope>
    <source>
        <strain evidence="2 3">B22-T-1</strain>
    </source>
</reference>
<keyword evidence="1" id="KW-0732">Signal</keyword>
<name>A0A2T2ZU77_9PEZI</name>
<protein>
    <recommendedName>
        <fullName evidence="4">Secreted protein</fullName>
    </recommendedName>
</protein>
<feature type="chain" id="PRO_5015716054" description="Secreted protein" evidence="1">
    <location>
        <begin position="25"/>
        <end position="101"/>
    </location>
</feature>